<proteinExistence type="inferred from homology"/>
<dbReference type="AlphaFoldDB" id="A0A382M5V0"/>
<dbReference type="GO" id="GO:0009279">
    <property type="term" value="C:cell outer membrane"/>
    <property type="evidence" value="ECO:0007669"/>
    <property type="project" value="TreeGrafter"/>
</dbReference>
<dbReference type="GO" id="GO:0032153">
    <property type="term" value="C:cell division site"/>
    <property type="evidence" value="ECO:0007669"/>
    <property type="project" value="TreeGrafter"/>
</dbReference>
<feature type="domain" description="M23ase beta-sheet core" evidence="3">
    <location>
        <begin position="84"/>
        <end position="177"/>
    </location>
</feature>
<comment type="similarity">
    <text evidence="1">Belongs to the E.coli NlpD/Haemophilus LppB family.</text>
</comment>
<name>A0A382M5V0_9ZZZZ</name>
<feature type="region of interest" description="Disordered" evidence="2">
    <location>
        <begin position="34"/>
        <end position="54"/>
    </location>
</feature>
<dbReference type="InterPro" id="IPR011055">
    <property type="entry name" value="Dup_hybrid_motif"/>
</dbReference>
<organism evidence="4">
    <name type="scientific">marine metagenome</name>
    <dbReference type="NCBI Taxonomy" id="408172"/>
    <lineage>
        <taxon>unclassified sequences</taxon>
        <taxon>metagenomes</taxon>
        <taxon>ecological metagenomes</taxon>
    </lineage>
</organism>
<reference evidence="4" key="1">
    <citation type="submission" date="2018-05" db="EMBL/GenBank/DDBJ databases">
        <authorList>
            <person name="Lanie J.A."/>
            <person name="Ng W.-L."/>
            <person name="Kazmierczak K.M."/>
            <person name="Andrzejewski T.M."/>
            <person name="Davidsen T.M."/>
            <person name="Wayne K.J."/>
            <person name="Tettelin H."/>
            <person name="Glass J.I."/>
            <person name="Rusch D."/>
            <person name="Podicherti R."/>
            <person name="Tsui H.-C.T."/>
            <person name="Winkler M.E."/>
        </authorList>
    </citation>
    <scope>NUCLEOTIDE SEQUENCE</scope>
</reference>
<dbReference type="PANTHER" id="PTHR21666:SF263">
    <property type="entry name" value="MUREIN HYDROLASE ACTIVATOR NLPD"/>
    <property type="match status" value="1"/>
</dbReference>
<dbReference type="GO" id="GO:0004222">
    <property type="term" value="F:metalloendopeptidase activity"/>
    <property type="evidence" value="ECO:0007669"/>
    <property type="project" value="TreeGrafter"/>
</dbReference>
<dbReference type="Gene3D" id="2.70.70.10">
    <property type="entry name" value="Glucose Permease (Domain IIA)"/>
    <property type="match status" value="1"/>
</dbReference>
<dbReference type="PANTHER" id="PTHR21666">
    <property type="entry name" value="PEPTIDASE-RELATED"/>
    <property type="match status" value="1"/>
</dbReference>
<dbReference type="SUPFAM" id="SSF51261">
    <property type="entry name" value="Duplicated hybrid motif"/>
    <property type="match status" value="1"/>
</dbReference>
<evidence type="ECO:0000259" key="3">
    <source>
        <dbReference type="Pfam" id="PF01551"/>
    </source>
</evidence>
<dbReference type="CDD" id="cd12797">
    <property type="entry name" value="M23_peptidase"/>
    <property type="match status" value="1"/>
</dbReference>
<sequence>GLDYRSLARINTIAPPYTIYPDQVLRLEGSAKLPEKDQGPAVSRASTSAPVPSKKHNLPSSVALWSWPLKGEIVGRFSLENPINKGIDIAGKEGDPVLAAADGVVVYAGGNLRGYGKLVIIKHSDNFLSAYGNNAALLVSEGDKVRAGRSIARVGSSGANQGMLHFEVRRDGKPVDPLGLLPSP</sequence>
<feature type="non-terminal residue" evidence="4">
    <location>
        <position position="1"/>
    </location>
</feature>
<dbReference type="InterPro" id="IPR016047">
    <property type="entry name" value="M23ase_b-sheet_dom"/>
</dbReference>
<gene>
    <name evidence="4" type="ORF">METZ01_LOCUS297258</name>
</gene>
<protein>
    <recommendedName>
        <fullName evidence="3">M23ase beta-sheet core domain-containing protein</fullName>
    </recommendedName>
</protein>
<evidence type="ECO:0000256" key="2">
    <source>
        <dbReference type="SAM" id="MobiDB-lite"/>
    </source>
</evidence>
<dbReference type="EMBL" id="UINC01091548">
    <property type="protein sequence ID" value="SVC44404.1"/>
    <property type="molecule type" value="Genomic_DNA"/>
</dbReference>
<evidence type="ECO:0000256" key="1">
    <source>
        <dbReference type="ARBA" id="ARBA00038420"/>
    </source>
</evidence>
<evidence type="ECO:0000313" key="4">
    <source>
        <dbReference type="EMBL" id="SVC44404.1"/>
    </source>
</evidence>
<dbReference type="Pfam" id="PF01551">
    <property type="entry name" value="Peptidase_M23"/>
    <property type="match status" value="1"/>
</dbReference>
<accession>A0A382M5V0</accession>
<dbReference type="InterPro" id="IPR050570">
    <property type="entry name" value="Cell_wall_metabolism_enzyme"/>
</dbReference>